<name>A0AAN8JAX5_PATCE</name>
<sequence length="122" mass="13432">MKIFLCLTLFVALAAAKDCGSDAECEENECCLHPMFGKRFIFEKDPFGHSTGTCTTKPTQGESCEPPEIHDPFNPKLHEWHCPCVEGFVCHGDTEVHHSGSHSYTNPTCKVMPSAPTMTTEG</sequence>
<evidence type="ECO:0008006" key="4">
    <source>
        <dbReference type="Google" id="ProtNLM"/>
    </source>
</evidence>
<dbReference type="Proteomes" id="UP001347796">
    <property type="component" value="Unassembled WGS sequence"/>
</dbReference>
<feature type="chain" id="PRO_5042981412" description="Prokineticin domain-containing protein" evidence="1">
    <location>
        <begin position="17"/>
        <end position="122"/>
    </location>
</feature>
<feature type="signal peptide" evidence="1">
    <location>
        <begin position="1"/>
        <end position="16"/>
    </location>
</feature>
<reference evidence="2 3" key="1">
    <citation type="submission" date="2024-01" db="EMBL/GenBank/DDBJ databases">
        <title>The genome of the rayed Mediterranean limpet Patella caerulea (Linnaeus, 1758).</title>
        <authorList>
            <person name="Anh-Thu Weber A."/>
            <person name="Halstead-Nussloch G."/>
        </authorList>
    </citation>
    <scope>NUCLEOTIDE SEQUENCE [LARGE SCALE GENOMIC DNA]</scope>
    <source>
        <strain evidence="2">AATW-2023a</strain>
        <tissue evidence="2">Whole specimen</tissue>
    </source>
</reference>
<keyword evidence="1" id="KW-0732">Signal</keyword>
<evidence type="ECO:0000313" key="2">
    <source>
        <dbReference type="EMBL" id="KAK6174436.1"/>
    </source>
</evidence>
<organism evidence="2 3">
    <name type="scientific">Patella caerulea</name>
    <name type="common">Rayed Mediterranean limpet</name>
    <dbReference type="NCBI Taxonomy" id="87958"/>
    <lineage>
        <taxon>Eukaryota</taxon>
        <taxon>Metazoa</taxon>
        <taxon>Spiralia</taxon>
        <taxon>Lophotrochozoa</taxon>
        <taxon>Mollusca</taxon>
        <taxon>Gastropoda</taxon>
        <taxon>Patellogastropoda</taxon>
        <taxon>Patelloidea</taxon>
        <taxon>Patellidae</taxon>
        <taxon>Patella</taxon>
    </lineage>
</organism>
<gene>
    <name evidence="2" type="ORF">SNE40_017713</name>
</gene>
<protein>
    <recommendedName>
        <fullName evidence="4">Prokineticin domain-containing protein</fullName>
    </recommendedName>
</protein>
<proteinExistence type="predicted"/>
<evidence type="ECO:0000256" key="1">
    <source>
        <dbReference type="SAM" id="SignalP"/>
    </source>
</evidence>
<accession>A0AAN8JAX5</accession>
<dbReference type="EMBL" id="JAZGQO010000011">
    <property type="protein sequence ID" value="KAK6174436.1"/>
    <property type="molecule type" value="Genomic_DNA"/>
</dbReference>
<dbReference type="Gene3D" id="2.10.80.10">
    <property type="entry name" value="Lipase, subunit A"/>
    <property type="match status" value="1"/>
</dbReference>
<evidence type="ECO:0000313" key="3">
    <source>
        <dbReference type="Proteomes" id="UP001347796"/>
    </source>
</evidence>
<comment type="caution">
    <text evidence="2">The sequence shown here is derived from an EMBL/GenBank/DDBJ whole genome shotgun (WGS) entry which is preliminary data.</text>
</comment>
<keyword evidence="3" id="KW-1185">Reference proteome</keyword>
<dbReference type="AlphaFoldDB" id="A0AAN8JAX5"/>